<dbReference type="InterPro" id="IPR035968">
    <property type="entry name" value="ATP_synth_F1_ATPase_gsu"/>
</dbReference>
<dbReference type="PRINTS" id="PR00126">
    <property type="entry name" value="ATPASEGAMMA"/>
</dbReference>
<comment type="subcellular location">
    <subcellularLocation>
        <location evidence="2">Membrane</location>
        <topology evidence="2">Peripheral membrane protein</topology>
    </subcellularLocation>
</comment>
<keyword evidence="5" id="KW-0375">Hydrogen ion transport</keyword>
<dbReference type="CDD" id="cd12151">
    <property type="entry name" value="F1-ATPase_gamma"/>
    <property type="match status" value="1"/>
</dbReference>
<keyword evidence="11" id="KW-1185">Reference proteome</keyword>
<comment type="function">
    <text evidence="1">Produces ATP from ADP in the presence of a proton gradient across the membrane. The gamma chain is believed to be important in regulating ATPase activity and the flow of protons through the CF(0) complex.</text>
</comment>
<dbReference type="GO" id="GO:0016787">
    <property type="term" value="F:hydrolase activity"/>
    <property type="evidence" value="ECO:0007669"/>
    <property type="project" value="UniProtKB-KW"/>
</dbReference>
<keyword evidence="6" id="KW-0406">Ion transport</keyword>
<dbReference type="PANTHER" id="PTHR11693">
    <property type="entry name" value="ATP SYNTHASE GAMMA CHAIN"/>
    <property type="match status" value="1"/>
</dbReference>
<evidence type="ECO:0000313" key="11">
    <source>
        <dbReference type="Proteomes" id="UP000008637"/>
    </source>
</evidence>
<name>E8ZKH1_MYCHL</name>
<organism evidence="10 11">
    <name type="scientific">Mycoplasma haemofelis (strain Langford 1)</name>
    <name type="common">Haemobartonella felis</name>
    <dbReference type="NCBI Taxonomy" id="941640"/>
    <lineage>
        <taxon>Bacteria</taxon>
        <taxon>Bacillati</taxon>
        <taxon>Mycoplasmatota</taxon>
        <taxon>Mollicutes</taxon>
        <taxon>Mycoplasmataceae</taxon>
        <taxon>Mycoplasma</taxon>
    </lineage>
</organism>
<keyword evidence="8" id="KW-0139">CF(1)</keyword>
<dbReference type="GO" id="GO:0045259">
    <property type="term" value="C:proton-transporting ATP synthase complex"/>
    <property type="evidence" value="ECO:0007669"/>
    <property type="project" value="UniProtKB-KW"/>
</dbReference>
<evidence type="ECO:0000256" key="7">
    <source>
        <dbReference type="ARBA" id="ARBA00023136"/>
    </source>
</evidence>
<dbReference type="EC" id="3.6.3.14" evidence="10"/>
<evidence type="ECO:0000256" key="9">
    <source>
        <dbReference type="ARBA" id="ARBA00023310"/>
    </source>
</evidence>
<protein>
    <submittedName>
        <fullName evidence="10">ATP synthase F1, gamma subunit</fullName>
        <ecNumber evidence="10">3.6.3.14</ecNumber>
    </submittedName>
</protein>
<evidence type="ECO:0000256" key="5">
    <source>
        <dbReference type="ARBA" id="ARBA00022781"/>
    </source>
</evidence>
<keyword evidence="7" id="KW-0472">Membrane</keyword>
<dbReference type="SUPFAM" id="SSF52943">
    <property type="entry name" value="ATP synthase (F1-ATPase), gamma subunit"/>
    <property type="match status" value="1"/>
</dbReference>
<evidence type="ECO:0000313" key="10">
    <source>
        <dbReference type="EMBL" id="CBY92137.1"/>
    </source>
</evidence>
<evidence type="ECO:0000256" key="8">
    <source>
        <dbReference type="ARBA" id="ARBA00023196"/>
    </source>
</evidence>
<dbReference type="EMBL" id="FR773153">
    <property type="protein sequence ID" value="CBY92137.1"/>
    <property type="molecule type" value="Genomic_DNA"/>
</dbReference>
<dbReference type="Gene3D" id="1.10.287.80">
    <property type="entry name" value="ATP synthase, gamma subunit, helix hairpin domain"/>
    <property type="match status" value="1"/>
</dbReference>
<reference evidence="10 11" key="1">
    <citation type="journal article" date="2011" name="J. Bacteriol.">
        <title>Complete genome sequence of Mycoplasma haemofelis, a hemotropic mycoplasma.</title>
        <authorList>
            <person name="Barker E.N."/>
            <person name="Helps C.R."/>
            <person name="Peters I.R."/>
            <person name="Darby A.C."/>
            <person name="Radford A.D."/>
            <person name="Tasker S."/>
        </authorList>
    </citation>
    <scope>NUCLEOTIDE SEQUENCE [LARGE SCALE GENOMIC DNA]</scope>
    <source>
        <strain evidence="10 11">Langford 1</strain>
    </source>
</reference>
<dbReference type="HOGENOM" id="CLU_050669_0_1_14"/>
<evidence type="ECO:0000256" key="6">
    <source>
        <dbReference type="ARBA" id="ARBA00023065"/>
    </source>
</evidence>
<proteinExistence type="inferred from homology"/>
<comment type="similarity">
    <text evidence="3">Belongs to the ATPase gamma chain family.</text>
</comment>
<evidence type="ECO:0000256" key="2">
    <source>
        <dbReference type="ARBA" id="ARBA00004170"/>
    </source>
</evidence>
<evidence type="ECO:0000256" key="4">
    <source>
        <dbReference type="ARBA" id="ARBA00022448"/>
    </source>
</evidence>
<keyword evidence="9" id="KW-0066">ATP synthesis</keyword>
<keyword evidence="4" id="KW-0813">Transport</keyword>
<dbReference type="PANTHER" id="PTHR11693:SF22">
    <property type="entry name" value="ATP SYNTHASE SUBUNIT GAMMA, MITOCHONDRIAL"/>
    <property type="match status" value="1"/>
</dbReference>
<sequence length="289" mass="33580">MANLPQINRKIKSTKTTSKITNALKVVSSNQSAAYRDLLKRSGPYLQGIYKLFFEIYHHPDHDIRATNKHLIHYSQYANELWIILGTDIGMCGDFNDKIKRYMEGVFNSEADGLIILGKKLISAFEKEYGERIEYRRNSEINVRNLEDSLTEISGKIFEIFFNKNYRRLTFVYLKDPKEGIIERVNILPFTEKYFVNKKRIYVKVLNSTFSYPQAVIDLFPLYLKCVLLGGIVTSKVSEHSSRRDLMHNATKNANELLDEYTLTFNKLRQANITQEITEIVVAVQSKKK</sequence>
<dbReference type="OrthoDB" id="9812769at2"/>
<dbReference type="Gene3D" id="3.40.1380.10">
    <property type="match status" value="1"/>
</dbReference>
<evidence type="ECO:0000256" key="1">
    <source>
        <dbReference type="ARBA" id="ARBA00003456"/>
    </source>
</evidence>
<dbReference type="KEGG" id="mha:HF1_01290"/>
<dbReference type="GO" id="GO:0046933">
    <property type="term" value="F:proton-transporting ATP synthase activity, rotational mechanism"/>
    <property type="evidence" value="ECO:0007669"/>
    <property type="project" value="InterPro"/>
</dbReference>
<keyword evidence="10" id="KW-0378">Hydrolase</keyword>
<dbReference type="AlphaFoldDB" id="E8ZKH1"/>
<dbReference type="Pfam" id="PF00231">
    <property type="entry name" value="ATP-synt"/>
    <property type="match status" value="1"/>
</dbReference>
<dbReference type="InterPro" id="IPR000131">
    <property type="entry name" value="ATP_synth_F1_gsu"/>
</dbReference>
<evidence type="ECO:0000256" key="3">
    <source>
        <dbReference type="ARBA" id="ARBA00007681"/>
    </source>
</evidence>
<gene>
    <name evidence="10" type="primary">atpG</name>
    <name evidence="10" type="ordered locus">HF1_01290</name>
</gene>
<dbReference type="Proteomes" id="UP000008637">
    <property type="component" value="Chromosome"/>
</dbReference>
<accession>E8ZKH1</accession>